<feature type="non-terminal residue" evidence="2">
    <location>
        <position position="1"/>
    </location>
</feature>
<feature type="transmembrane region" description="Helical" evidence="1">
    <location>
        <begin position="32"/>
        <end position="51"/>
    </location>
</feature>
<accession>A0A0B7BP77</accession>
<organism evidence="2">
    <name type="scientific">Arion vulgaris</name>
    <dbReference type="NCBI Taxonomy" id="1028688"/>
    <lineage>
        <taxon>Eukaryota</taxon>
        <taxon>Metazoa</taxon>
        <taxon>Spiralia</taxon>
        <taxon>Lophotrochozoa</taxon>
        <taxon>Mollusca</taxon>
        <taxon>Gastropoda</taxon>
        <taxon>Heterobranchia</taxon>
        <taxon>Euthyneura</taxon>
        <taxon>Panpulmonata</taxon>
        <taxon>Eupulmonata</taxon>
        <taxon>Stylommatophora</taxon>
        <taxon>Helicina</taxon>
        <taxon>Arionoidea</taxon>
        <taxon>Arionidae</taxon>
        <taxon>Arion</taxon>
    </lineage>
</organism>
<dbReference type="AlphaFoldDB" id="A0A0B7BP77"/>
<sequence>EGVTSGFTHMMLAAAGTVFLIIVQVKNIGTDWMNWCFLGCVAMTIPLLLFIDTTYHRADIDDMEIDISEDEEAVTGIGASDNNEKTSLLKNSSV</sequence>
<keyword evidence="1" id="KW-0472">Membrane</keyword>
<reference evidence="2" key="1">
    <citation type="submission" date="2014-12" db="EMBL/GenBank/DDBJ databases">
        <title>Insight into the proteome of Arion vulgaris.</title>
        <authorList>
            <person name="Aradska J."/>
            <person name="Bulat T."/>
            <person name="Smidak R."/>
            <person name="Sarate P."/>
            <person name="Gangsoo J."/>
            <person name="Sialana F."/>
            <person name="Bilban M."/>
            <person name="Lubec G."/>
        </authorList>
    </citation>
    <scope>NUCLEOTIDE SEQUENCE</scope>
    <source>
        <tissue evidence="2">Skin</tissue>
    </source>
</reference>
<proteinExistence type="predicted"/>
<name>A0A0B7BP77_9EUPU</name>
<dbReference type="EMBL" id="HACG01047060">
    <property type="protein sequence ID" value="CEK93925.1"/>
    <property type="molecule type" value="Transcribed_RNA"/>
</dbReference>
<keyword evidence="1" id="KW-0812">Transmembrane</keyword>
<feature type="transmembrane region" description="Helical" evidence="1">
    <location>
        <begin position="6"/>
        <end position="25"/>
    </location>
</feature>
<evidence type="ECO:0000313" key="2">
    <source>
        <dbReference type="EMBL" id="CEK93925.1"/>
    </source>
</evidence>
<protein>
    <submittedName>
        <fullName evidence="2">Uncharacterized protein</fullName>
    </submittedName>
</protein>
<evidence type="ECO:0000256" key="1">
    <source>
        <dbReference type="SAM" id="Phobius"/>
    </source>
</evidence>
<keyword evidence="1" id="KW-1133">Transmembrane helix</keyword>
<gene>
    <name evidence="2" type="primary">ORF197947</name>
</gene>